<name>A0A8J2VR34_9NEOP</name>
<dbReference type="AlphaFoldDB" id="A0A8J2VR34"/>
<feature type="compositionally biased region" description="Low complexity" evidence="1">
    <location>
        <begin position="93"/>
        <end position="102"/>
    </location>
</feature>
<dbReference type="Proteomes" id="UP000789524">
    <property type="component" value="Unassembled WGS sequence"/>
</dbReference>
<organism evidence="2 3">
    <name type="scientific">Danaus chrysippus</name>
    <name type="common">African queen</name>
    <dbReference type="NCBI Taxonomy" id="151541"/>
    <lineage>
        <taxon>Eukaryota</taxon>
        <taxon>Metazoa</taxon>
        <taxon>Ecdysozoa</taxon>
        <taxon>Arthropoda</taxon>
        <taxon>Hexapoda</taxon>
        <taxon>Insecta</taxon>
        <taxon>Pterygota</taxon>
        <taxon>Neoptera</taxon>
        <taxon>Endopterygota</taxon>
        <taxon>Lepidoptera</taxon>
        <taxon>Glossata</taxon>
        <taxon>Ditrysia</taxon>
        <taxon>Papilionoidea</taxon>
        <taxon>Nymphalidae</taxon>
        <taxon>Danainae</taxon>
        <taxon>Danaini</taxon>
        <taxon>Danaina</taxon>
        <taxon>Danaus</taxon>
        <taxon>Anosia</taxon>
    </lineage>
</organism>
<evidence type="ECO:0000256" key="1">
    <source>
        <dbReference type="SAM" id="MobiDB-lite"/>
    </source>
</evidence>
<sequence>MYVELVRALHLVGKLVSPGCAWGSSTSQRRPRRKNCLTQISEAVCHSPDPVSFIRLSPSVRLRSSKVVAAAAGCGALAATDGACTHHPPPTHPITLTPTHPLHFNDTTD</sequence>
<reference evidence="2" key="1">
    <citation type="submission" date="2021-09" db="EMBL/GenBank/DDBJ databases">
        <authorList>
            <person name="Martin H S."/>
        </authorList>
    </citation>
    <scope>NUCLEOTIDE SEQUENCE</scope>
</reference>
<keyword evidence="3" id="KW-1185">Reference proteome</keyword>
<evidence type="ECO:0000313" key="3">
    <source>
        <dbReference type="Proteomes" id="UP000789524"/>
    </source>
</evidence>
<gene>
    <name evidence="2" type="ORF">DCHRY22_LOCUS2800</name>
</gene>
<evidence type="ECO:0000313" key="2">
    <source>
        <dbReference type="EMBL" id="CAG9561261.1"/>
    </source>
</evidence>
<proteinExistence type="predicted"/>
<accession>A0A8J2VR34</accession>
<dbReference type="EMBL" id="CAKASE010000046">
    <property type="protein sequence ID" value="CAG9561261.1"/>
    <property type="molecule type" value="Genomic_DNA"/>
</dbReference>
<comment type="caution">
    <text evidence="2">The sequence shown here is derived from an EMBL/GenBank/DDBJ whole genome shotgun (WGS) entry which is preliminary data.</text>
</comment>
<feature type="region of interest" description="Disordered" evidence="1">
    <location>
        <begin position="87"/>
        <end position="109"/>
    </location>
</feature>
<protein>
    <submittedName>
        <fullName evidence="2">(African queen) hypothetical protein</fullName>
    </submittedName>
</protein>